<feature type="transmembrane region" description="Helical" evidence="2">
    <location>
        <begin position="61"/>
        <end position="81"/>
    </location>
</feature>
<protein>
    <submittedName>
        <fullName evidence="3">Uncharacterized protein</fullName>
    </submittedName>
</protein>
<gene>
    <name evidence="3" type="ORF">LTRI10_LOCUS3926</name>
</gene>
<keyword evidence="2" id="KW-0812">Transmembrane</keyword>
<evidence type="ECO:0000313" key="3">
    <source>
        <dbReference type="EMBL" id="CAL1356211.1"/>
    </source>
</evidence>
<reference evidence="3 4" key="1">
    <citation type="submission" date="2024-04" db="EMBL/GenBank/DDBJ databases">
        <authorList>
            <person name="Fracassetti M."/>
        </authorList>
    </citation>
    <scope>NUCLEOTIDE SEQUENCE [LARGE SCALE GENOMIC DNA]</scope>
</reference>
<organism evidence="3 4">
    <name type="scientific">Linum trigynum</name>
    <dbReference type="NCBI Taxonomy" id="586398"/>
    <lineage>
        <taxon>Eukaryota</taxon>
        <taxon>Viridiplantae</taxon>
        <taxon>Streptophyta</taxon>
        <taxon>Embryophyta</taxon>
        <taxon>Tracheophyta</taxon>
        <taxon>Spermatophyta</taxon>
        <taxon>Magnoliopsida</taxon>
        <taxon>eudicotyledons</taxon>
        <taxon>Gunneridae</taxon>
        <taxon>Pentapetalae</taxon>
        <taxon>rosids</taxon>
        <taxon>fabids</taxon>
        <taxon>Malpighiales</taxon>
        <taxon>Linaceae</taxon>
        <taxon>Linum</taxon>
    </lineage>
</organism>
<evidence type="ECO:0000313" key="4">
    <source>
        <dbReference type="Proteomes" id="UP001497516"/>
    </source>
</evidence>
<keyword evidence="4" id="KW-1185">Reference proteome</keyword>
<feature type="compositionally biased region" description="Acidic residues" evidence="1">
    <location>
        <begin position="103"/>
        <end position="115"/>
    </location>
</feature>
<evidence type="ECO:0000256" key="2">
    <source>
        <dbReference type="SAM" id="Phobius"/>
    </source>
</evidence>
<name>A0AAV2CJP6_9ROSI</name>
<accession>A0AAV2CJP6</accession>
<dbReference type="EMBL" id="OZ034813">
    <property type="protein sequence ID" value="CAL1356211.1"/>
    <property type="molecule type" value="Genomic_DNA"/>
</dbReference>
<dbReference type="PANTHER" id="PTHR34947">
    <property type="entry name" value="TRANSMEMBRANE PROTEIN"/>
    <property type="match status" value="1"/>
</dbReference>
<keyword evidence="2" id="KW-0472">Membrane</keyword>
<keyword evidence="2" id="KW-1133">Transmembrane helix</keyword>
<sequence>MAANSPSHHNKSLPLSNSSQSVKKATKLIAPILFFFVLLQHSAYVFPLFLELSSTVVDKNYMFIVCNGILVLIAKSSGLIGNGEKKKAAEFDQEMEDKQKLEEVEEEEVIAEGEMREEEGKDCSFITEEVISEGGGVEKVATDCSFITEELISEGGGGEKEDTDCSFATEVAISEGEREKEEDKDSSFIAEEVEGFDYEQGEHGNGLLSSEELQRKCEDFISKMKAGIKFEAQQQQQLIMVQ</sequence>
<feature type="region of interest" description="Disordered" evidence="1">
    <location>
        <begin position="96"/>
        <end position="115"/>
    </location>
</feature>
<proteinExistence type="predicted"/>
<evidence type="ECO:0000256" key="1">
    <source>
        <dbReference type="SAM" id="MobiDB-lite"/>
    </source>
</evidence>
<feature type="transmembrane region" description="Helical" evidence="2">
    <location>
        <begin position="28"/>
        <end position="49"/>
    </location>
</feature>
<dbReference type="AlphaFoldDB" id="A0AAV2CJP6"/>
<dbReference type="Proteomes" id="UP001497516">
    <property type="component" value="Chromosome 1"/>
</dbReference>
<dbReference type="PANTHER" id="PTHR34947:SF3">
    <property type="entry name" value="TRANSMEMBRANE PROTEIN"/>
    <property type="match status" value="1"/>
</dbReference>